<dbReference type="EMBL" id="SDKM01000032">
    <property type="protein sequence ID" value="RYP83513.1"/>
    <property type="molecule type" value="Genomic_DNA"/>
</dbReference>
<proteinExistence type="predicted"/>
<dbReference type="AlphaFoldDB" id="A0A4Q4Z6Z0"/>
<dbReference type="RefSeq" id="WP_134719666.1">
    <property type="nucleotide sequence ID" value="NZ_SDKM01000032.1"/>
</dbReference>
<feature type="transmembrane region" description="Helical" evidence="1">
    <location>
        <begin position="85"/>
        <end position="104"/>
    </location>
</feature>
<keyword evidence="1" id="KW-1133">Transmembrane helix</keyword>
<name>A0A4Q4Z6Z0_9ACTN</name>
<evidence type="ECO:0000313" key="2">
    <source>
        <dbReference type="EMBL" id="RYP83513.1"/>
    </source>
</evidence>
<evidence type="ECO:0000256" key="1">
    <source>
        <dbReference type="SAM" id="Phobius"/>
    </source>
</evidence>
<dbReference type="Pfam" id="PF05437">
    <property type="entry name" value="AzlD"/>
    <property type="match status" value="1"/>
</dbReference>
<comment type="caution">
    <text evidence="2">The sequence shown here is derived from an EMBL/GenBank/DDBJ whole genome shotgun (WGS) entry which is preliminary data.</text>
</comment>
<evidence type="ECO:0008006" key="4">
    <source>
        <dbReference type="Google" id="ProtNLM"/>
    </source>
</evidence>
<keyword evidence="3" id="KW-1185">Reference proteome</keyword>
<accession>A0A4Q4Z6Z0</accession>
<keyword evidence="1" id="KW-0812">Transmembrane</keyword>
<dbReference type="InterPro" id="IPR008407">
    <property type="entry name" value="Brnchd-chn_aa_trnsp_AzlD"/>
</dbReference>
<feature type="transmembrane region" description="Helical" evidence="1">
    <location>
        <begin position="60"/>
        <end position="79"/>
    </location>
</feature>
<sequence length="106" mass="10345">MNVAVAIAVVGAGSLLLRIVPLVGARRLPDALAEVAEVAGLALLSALVVRAVVLHEDPAIPGDPVVAALSAGCGLLLAFRGRSTLVAVTAGAATYLVLAAAVAATT</sequence>
<reference evidence="2 3" key="1">
    <citation type="submission" date="2019-01" db="EMBL/GenBank/DDBJ databases">
        <title>Nocardioides guangzhouensis sp. nov., an actinobacterium isolated from soil.</title>
        <authorList>
            <person name="Fu Y."/>
            <person name="Cai Y."/>
            <person name="Lin Z."/>
            <person name="Chen P."/>
        </authorList>
    </citation>
    <scope>NUCLEOTIDE SEQUENCE [LARGE SCALE GENOMIC DNA]</scope>
    <source>
        <strain evidence="2 3">130</strain>
    </source>
</reference>
<evidence type="ECO:0000313" key="3">
    <source>
        <dbReference type="Proteomes" id="UP000295198"/>
    </source>
</evidence>
<dbReference type="Proteomes" id="UP000295198">
    <property type="component" value="Unassembled WGS sequence"/>
</dbReference>
<gene>
    <name evidence="2" type="ORF">EKO23_18790</name>
</gene>
<keyword evidence="1" id="KW-0472">Membrane</keyword>
<feature type="transmembrane region" description="Helical" evidence="1">
    <location>
        <begin position="35"/>
        <end position="53"/>
    </location>
</feature>
<organism evidence="2 3">
    <name type="scientific">Nocardioides guangzhouensis</name>
    <dbReference type="NCBI Taxonomy" id="2497878"/>
    <lineage>
        <taxon>Bacteria</taxon>
        <taxon>Bacillati</taxon>
        <taxon>Actinomycetota</taxon>
        <taxon>Actinomycetes</taxon>
        <taxon>Propionibacteriales</taxon>
        <taxon>Nocardioidaceae</taxon>
        <taxon>Nocardioides</taxon>
    </lineage>
</organism>
<protein>
    <recommendedName>
        <fullName evidence="4">Branched-chain amino acid transporter AzlD</fullName>
    </recommendedName>
</protein>